<reference evidence="2" key="1">
    <citation type="submission" date="2019-06" db="EMBL/GenBank/DDBJ databases">
        <authorList>
            <person name="Zheng W."/>
        </authorList>
    </citation>
    <scope>NUCLEOTIDE SEQUENCE</scope>
    <source>
        <strain evidence="2">QDHG01</strain>
    </source>
</reference>
<evidence type="ECO:0000256" key="1">
    <source>
        <dbReference type="SAM" id="MobiDB-lite"/>
    </source>
</evidence>
<gene>
    <name evidence="2" type="ORF">FGO68_gene6917</name>
</gene>
<comment type="caution">
    <text evidence="2">The sequence shown here is derived from an EMBL/GenBank/DDBJ whole genome shotgun (WGS) entry which is preliminary data.</text>
</comment>
<sequence length="124" mass="14175">MSTFSNNESPFAAHHQEHPIDGVIVMQRRPKHQKKNSLLKSMQRTTQQQYFQEGDGIRGSEIRHQDSSIAPRLFKRVGKLKVRNNFVSGMDQEPVIPRLEQPIEQIHNLTIELSARTSEGESTG</sequence>
<proteinExistence type="predicted"/>
<organism evidence="2 3">
    <name type="scientific">Halteria grandinella</name>
    <dbReference type="NCBI Taxonomy" id="5974"/>
    <lineage>
        <taxon>Eukaryota</taxon>
        <taxon>Sar</taxon>
        <taxon>Alveolata</taxon>
        <taxon>Ciliophora</taxon>
        <taxon>Intramacronucleata</taxon>
        <taxon>Spirotrichea</taxon>
        <taxon>Stichotrichia</taxon>
        <taxon>Sporadotrichida</taxon>
        <taxon>Halteriidae</taxon>
        <taxon>Halteria</taxon>
    </lineage>
</organism>
<dbReference type="Proteomes" id="UP000785679">
    <property type="component" value="Unassembled WGS sequence"/>
</dbReference>
<feature type="region of interest" description="Disordered" evidence="1">
    <location>
        <begin position="1"/>
        <end position="22"/>
    </location>
</feature>
<accession>A0A8J8TB68</accession>
<name>A0A8J8TB68_HALGN</name>
<keyword evidence="3" id="KW-1185">Reference proteome</keyword>
<evidence type="ECO:0000313" key="3">
    <source>
        <dbReference type="Proteomes" id="UP000785679"/>
    </source>
</evidence>
<evidence type="ECO:0000313" key="2">
    <source>
        <dbReference type="EMBL" id="TNV88053.1"/>
    </source>
</evidence>
<dbReference type="AlphaFoldDB" id="A0A8J8TB68"/>
<dbReference type="EMBL" id="RRYP01000082">
    <property type="protein sequence ID" value="TNV88053.1"/>
    <property type="molecule type" value="Genomic_DNA"/>
</dbReference>
<protein>
    <submittedName>
        <fullName evidence="2">Uncharacterized protein</fullName>
    </submittedName>
</protein>